<organism evidence="1 2">
    <name type="scientific">Haloarcula hispanica virus PH1</name>
    <dbReference type="NCBI Taxonomy" id="1282967"/>
    <lineage>
        <taxon>Viruses</taxon>
        <taxon>Singelaviria</taxon>
        <taxon>Helvetiavirae</taxon>
        <taxon>Dividoviricota</taxon>
        <taxon>Laserviricetes</taxon>
        <taxon>Halopanivirales</taxon>
        <taxon>Sphaerolipoviridae</taxon>
        <taxon>Alphasphaerolipovirus</taxon>
        <taxon>Alphasphaerolipovirus pinkense</taxon>
    </lineage>
</organism>
<proteinExistence type="predicted"/>
<protein>
    <submittedName>
        <fullName evidence="1">Uncharacterized protein</fullName>
    </submittedName>
</protein>
<reference evidence="1 2" key="1">
    <citation type="journal article" date="2013" name="Archaea">
        <title>PH1: An Archaeovirus of Haloarcula hispanica Related to SH1 and HHIV-2.</title>
        <authorList>
            <person name="Porter K."/>
            <person name="Tang S.-L."/>
            <person name="Chen C.-P."/>
            <person name="Chiang P.-W."/>
            <person name="Hong M.-J."/>
            <person name="Dyall-Smith M.L."/>
        </authorList>
    </citation>
    <scope>NUCLEOTIDE SEQUENCE [LARGE SCALE GENOMIC DNA]</scope>
    <source>
        <strain evidence="1">1</strain>
    </source>
</reference>
<keyword evidence="2" id="KW-1185">Reference proteome</keyword>
<accession>M4JFM2</accession>
<sequence length="40" mass="4917">MTCRCISCDSVYCLYREEVHEWWCNDCWSEKNERAGRWPA</sequence>
<dbReference type="EMBL" id="KC252997">
    <property type="protein sequence ID" value="AGC65556.1"/>
    <property type="molecule type" value="Genomic_DNA"/>
</dbReference>
<dbReference type="Proteomes" id="UP000012173">
    <property type="component" value="Segment"/>
</dbReference>
<dbReference type="OrthoDB" id="40719at10239"/>
<dbReference type="KEGG" id="vg:15152034"/>
<evidence type="ECO:0000313" key="2">
    <source>
        <dbReference type="Proteomes" id="UP000012173"/>
    </source>
</evidence>
<evidence type="ECO:0000313" key="1">
    <source>
        <dbReference type="EMBL" id="AGC65556.1"/>
    </source>
</evidence>
<dbReference type="RefSeq" id="YP_007761620.1">
    <property type="nucleotide sequence ID" value="NC_020998.1"/>
</dbReference>
<name>M4JFM2_9VIRU</name>
<dbReference type="GeneID" id="15152034"/>
<gene>
    <name evidence="1" type="ORF">HhPH1_gp31</name>
</gene>